<dbReference type="Proteomes" id="UP000179807">
    <property type="component" value="Unassembled WGS sequence"/>
</dbReference>
<evidence type="ECO:0000256" key="4">
    <source>
        <dbReference type="SAM" id="MobiDB-lite"/>
    </source>
</evidence>
<keyword evidence="3" id="KW-0143">Chaperone</keyword>
<name>A0A1J4JXK8_9EUKA</name>
<feature type="region of interest" description="Disordered" evidence="4">
    <location>
        <begin position="751"/>
        <end position="800"/>
    </location>
</feature>
<proteinExistence type="predicted"/>
<evidence type="ECO:0000256" key="3">
    <source>
        <dbReference type="ARBA" id="ARBA00023186"/>
    </source>
</evidence>
<feature type="compositionally biased region" description="Basic residues" evidence="4">
    <location>
        <begin position="791"/>
        <end position="800"/>
    </location>
</feature>
<dbReference type="RefSeq" id="XP_068355149.1">
    <property type="nucleotide sequence ID" value="XM_068507652.1"/>
</dbReference>
<evidence type="ECO:0000256" key="1">
    <source>
        <dbReference type="ARBA" id="ARBA00022741"/>
    </source>
</evidence>
<comment type="caution">
    <text evidence="6">The sequence shown here is derived from an EMBL/GenBank/DDBJ whole genome shotgun (WGS) entry which is preliminary data.</text>
</comment>
<dbReference type="InterPro" id="IPR013126">
    <property type="entry name" value="Hsp_70_fam"/>
</dbReference>
<gene>
    <name evidence="6" type="ORF">TRFO_30965</name>
</gene>
<feature type="chain" id="PRO_5012520628" description="DnaK protein" evidence="5">
    <location>
        <begin position="18"/>
        <end position="800"/>
    </location>
</feature>
<dbReference type="InterPro" id="IPR043129">
    <property type="entry name" value="ATPase_NBD"/>
</dbReference>
<feature type="compositionally biased region" description="Basic and acidic residues" evidence="4">
    <location>
        <begin position="245"/>
        <end position="259"/>
    </location>
</feature>
<keyword evidence="1" id="KW-0547">Nucleotide-binding</keyword>
<sequence length="800" mass="91723">MMIFLFLVEFSLSLNLAIDFGSYFIKSSTTLISEAPTIALNQQKKRSTPSFLAFRAKPEFDISLKKPLTEEETEYLIPEIGEKAQLILDSKPWMGSGFFTSLIGLSEEDSEEITQNLVVNTTAARLHINDLVPLFLKRYLQDISNKKPIKHITLVFPATYTQHQRQLFEMSLEMCNYKNFTTIDDVDAVIHTYALERSFKFSKKPKTVLFIDVGATSIKGYVVKFEMKSQNEIIQLENNENENNSENKSDSFRDEDGKGNKNGNSNSGQHEKKIWPVATRLSYKIDHKNGGAFVTGSLVNFIKEKLGITKTTGPEERRLFSAAEKVKNQLSKSNSSVVIVQDINGRDFDFTLTKDELDNQFVAASLAQAIVNIAKESSKNLQFDDIELIGGSSRMPIIELALRKSFHINQDSKDPNIKTIGHSLNADEAIAIGAGYFTQQILKVSKFKPVKIIDNATIYSIDMLTNDETIPICKKNRKCISEVNISGDVGTINLVYDDDGLQEGISANSLSYDLEAIKNGTLWFTFSHRPTKLKTLKRCRQMRCKEALFELLNPLPLYYDVVELFIDSNVRKERIEKAHKEIQNYATKVLNEISKNETIRFFTNHTQRLDIIRCVENERNWAKSNPNMSLSVLKQFPSHLKAIKRCIAPVYRRIEENTSFYYDVQDTYLALMAAKQSLFNVKASKLKVDREIVMRLKQVYKKVDQWFNNTIDLNKDIPAYEFRPTRPKEFREKAIELSTEVERFEAHIKAMSQPKGEKLKPDGKSEYQKEKEKLKAEVENMKPQKMNFKFGPKKRKNEDL</sequence>
<reference evidence="6" key="1">
    <citation type="submission" date="2016-10" db="EMBL/GenBank/DDBJ databases">
        <authorList>
            <person name="Benchimol M."/>
            <person name="Almeida L.G."/>
            <person name="Vasconcelos A.T."/>
            <person name="Perreira-Neves A."/>
            <person name="Rosa I.A."/>
            <person name="Tasca T."/>
            <person name="Bogo M.R."/>
            <person name="de Souza W."/>
        </authorList>
    </citation>
    <scope>NUCLEOTIDE SEQUENCE [LARGE SCALE GENOMIC DNA]</scope>
    <source>
        <strain evidence="6">K</strain>
    </source>
</reference>
<dbReference type="Pfam" id="PF00012">
    <property type="entry name" value="HSP70"/>
    <property type="match status" value="1"/>
</dbReference>
<feature type="region of interest" description="Disordered" evidence="4">
    <location>
        <begin position="236"/>
        <end position="271"/>
    </location>
</feature>
<dbReference type="GO" id="GO:0030968">
    <property type="term" value="P:endoplasmic reticulum unfolded protein response"/>
    <property type="evidence" value="ECO:0007669"/>
    <property type="project" value="TreeGrafter"/>
</dbReference>
<dbReference type="PRINTS" id="PR00301">
    <property type="entry name" value="HEATSHOCK70"/>
</dbReference>
<keyword evidence="5" id="KW-0732">Signal</keyword>
<evidence type="ECO:0000256" key="5">
    <source>
        <dbReference type="SAM" id="SignalP"/>
    </source>
</evidence>
<dbReference type="PANTHER" id="PTHR45639">
    <property type="entry name" value="HSC70CB, ISOFORM G-RELATED"/>
    <property type="match status" value="1"/>
</dbReference>
<keyword evidence="7" id="KW-1185">Reference proteome</keyword>
<accession>A0A1J4JXK8</accession>
<evidence type="ECO:0000313" key="6">
    <source>
        <dbReference type="EMBL" id="OHT02013.1"/>
    </source>
</evidence>
<dbReference type="PANTHER" id="PTHR45639:SF3">
    <property type="entry name" value="HYPOXIA UP-REGULATED PROTEIN 1"/>
    <property type="match status" value="1"/>
</dbReference>
<dbReference type="EMBL" id="MLAK01000885">
    <property type="protein sequence ID" value="OHT02013.1"/>
    <property type="molecule type" value="Genomic_DNA"/>
</dbReference>
<dbReference type="GeneID" id="94842356"/>
<organism evidence="6 7">
    <name type="scientific">Tritrichomonas foetus</name>
    <dbReference type="NCBI Taxonomy" id="1144522"/>
    <lineage>
        <taxon>Eukaryota</taxon>
        <taxon>Metamonada</taxon>
        <taxon>Parabasalia</taxon>
        <taxon>Tritrichomonadida</taxon>
        <taxon>Tritrichomonadidae</taxon>
        <taxon>Tritrichomonas</taxon>
    </lineage>
</organism>
<dbReference type="VEuPathDB" id="TrichDB:TRFO_30965"/>
<evidence type="ECO:0008006" key="8">
    <source>
        <dbReference type="Google" id="ProtNLM"/>
    </source>
</evidence>
<dbReference type="OrthoDB" id="10630856at2759"/>
<dbReference type="Gene3D" id="3.90.640.10">
    <property type="entry name" value="Actin, Chain A, domain 4"/>
    <property type="match status" value="1"/>
</dbReference>
<keyword evidence="2" id="KW-0067">ATP-binding</keyword>
<dbReference type="Gene3D" id="3.30.420.40">
    <property type="match status" value="4"/>
</dbReference>
<dbReference type="GO" id="GO:0005524">
    <property type="term" value="F:ATP binding"/>
    <property type="evidence" value="ECO:0007669"/>
    <property type="project" value="UniProtKB-KW"/>
</dbReference>
<dbReference type="Gene3D" id="3.30.30.30">
    <property type="match status" value="1"/>
</dbReference>
<evidence type="ECO:0000313" key="7">
    <source>
        <dbReference type="Proteomes" id="UP000179807"/>
    </source>
</evidence>
<feature type="signal peptide" evidence="5">
    <location>
        <begin position="1"/>
        <end position="17"/>
    </location>
</feature>
<protein>
    <recommendedName>
        <fullName evidence="8">DnaK protein</fullName>
    </recommendedName>
</protein>
<dbReference type="AlphaFoldDB" id="A0A1J4JXK8"/>
<evidence type="ECO:0000256" key="2">
    <source>
        <dbReference type="ARBA" id="ARBA00022840"/>
    </source>
</evidence>
<dbReference type="GO" id="GO:0034663">
    <property type="term" value="C:endoplasmic reticulum chaperone complex"/>
    <property type="evidence" value="ECO:0007669"/>
    <property type="project" value="TreeGrafter"/>
</dbReference>
<feature type="compositionally biased region" description="Basic and acidic residues" evidence="4">
    <location>
        <begin position="755"/>
        <end position="782"/>
    </location>
</feature>
<dbReference type="GO" id="GO:0140662">
    <property type="term" value="F:ATP-dependent protein folding chaperone"/>
    <property type="evidence" value="ECO:0007669"/>
    <property type="project" value="InterPro"/>
</dbReference>
<dbReference type="SUPFAM" id="SSF53067">
    <property type="entry name" value="Actin-like ATPase domain"/>
    <property type="match status" value="2"/>
</dbReference>